<evidence type="ECO:0000313" key="3">
    <source>
        <dbReference type="Proteomes" id="UP000652760"/>
    </source>
</evidence>
<dbReference type="InterPro" id="IPR010364">
    <property type="entry name" value="Uncharacterised_IM_CreD"/>
</dbReference>
<organism evidence="2 3">
    <name type="scientific">Azospirillum endophyticum</name>
    <dbReference type="NCBI Taxonomy" id="2800326"/>
    <lineage>
        <taxon>Bacteria</taxon>
        <taxon>Pseudomonadati</taxon>
        <taxon>Pseudomonadota</taxon>
        <taxon>Alphaproteobacteria</taxon>
        <taxon>Rhodospirillales</taxon>
        <taxon>Azospirillaceae</taxon>
        <taxon>Azospirillum</taxon>
    </lineage>
</organism>
<feature type="transmembrane region" description="Helical" evidence="1">
    <location>
        <begin position="396"/>
        <end position="414"/>
    </location>
</feature>
<feature type="transmembrane region" description="Helical" evidence="1">
    <location>
        <begin position="26"/>
        <end position="47"/>
    </location>
</feature>
<dbReference type="EMBL" id="JAENHM010000040">
    <property type="protein sequence ID" value="MBK1838380.1"/>
    <property type="molecule type" value="Genomic_DNA"/>
</dbReference>
<accession>A0ABS1F4M6</accession>
<sequence length="450" mass="48370">MTAPPQPSTAHSPAPMRRHGVGATQIMQKLLILIVTLVAGLPISGIIEEREDRQAGLRAEFANSWGPEQVVHAPLLAIPYSDPATRSRQYLKIAPEKLSTRAALTPEQRKRGLFSATVYGAAIELTGNFAVPSRDSIETLVGRGQVIHWNESVVMLQASDLSGMAAGDRATWNGETIPWRSCAEVIGRAGDCDGALLVIRPGMPSAPAAEMTVPFQATVTLRGTGAFSQILEGRQTAAAIAAPWATPSFNGTILPSSSTVTETDFEARWQAVEYSRPLLWSSPGLPEAVSSPHGPTVSVDLLEATPIYRMISRASKYSIFFVILSFTVYTLFELLGVVRIHIVQYGLLGLSMTLFALLLISFAEPLGYAAGYWISAGLVLAQASLHTAAVTRRWGATLIFAATLAAVFGFLYVLLSLESYSLLVGSVALFLILSAVMAVTQRVDWREQAS</sequence>
<proteinExistence type="predicted"/>
<gene>
    <name evidence="2" type="primary">creD</name>
    <name evidence="2" type="ORF">JHL17_13250</name>
</gene>
<keyword evidence="1" id="KW-1133">Transmembrane helix</keyword>
<evidence type="ECO:0000256" key="1">
    <source>
        <dbReference type="SAM" id="Phobius"/>
    </source>
</evidence>
<evidence type="ECO:0000313" key="2">
    <source>
        <dbReference type="EMBL" id="MBK1838380.1"/>
    </source>
</evidence>
<dbReference type="Pfam" id="PF06123">
    <property type="entry name" value="CreD"/>
    <property type="match status" value="1"/>
</dbReference>
<feature type="transmembrane region" description="Helical" evidence="1">
    <location>
        <begin position="420"/>
        <end position="440"/>
    </location>
</feature>
<keyword evidence="3" id="KW-1185">Reference proteome</keyword>
<protein>
    <submittedName>
        <fullName evidence="2">Cell envelope integrity protein CreD</fullName>
    </submittedName>
</protein>
<dbReference type="PANTHER" id="PTHR30092:SF0">
    <property type="entry name" value="INNER MEMBRANE PROTEIN CRED"/>
    <property type="match status" value="1"/>
</dbReference>
<feature type="transmembrane region" description="Helical" evidence="1">
    <location>
        <begin position="317"/>
        <end position="338"/>
    </location>
</feature>
<feature type="transmembrane region" description="Helical" evidence="1">
    <location>
        <begin position="345"/>
        <end position="363"/>
    </location>
</feature>
<keyword evidence="1" id="KW-0812">Transmembrane</keyword>
<dbReference type="Proteomes" id="UP000652760">
    <property type="component" value="Unassembled WGS sequence"/>
</dbReference>
<name>A0ABS1F4M6_9PROT</name>
<dbReference type="RefSeq" id="WP_200193812.1">
    <property type="nucleotide sequence ID" value="NZ_JAENHM010000040.1"/>
</dbReference>
<keyword evidence="1" id="KW-0472">Membrane</keyword>
<reference evidence="3" key="1">
    <citation type="submission" date="2021-01" db="EMBL/GenBank/DDBJ databases">
        <title>Genome public.</title>
        <authorList>
            <person name="Liu C."/>
            <person name="Sun Q."/>
        </authorList>
    </citation>
    <scope>NUCLEOTIDE SEQUENCE [LARGE SCALE GENOMIC DNA]</scope>
    <source>
        <strain evidence="3">YIM B02556</strain>
    </source>
</reference>
<dbReference type="NCBIfam" id="NF008712">
    <property type="entry name" value="PRK11715.1-1"/>
    <property type="match status" value="1"/>
</dbReference>
<comment type="caution">
    <text evidence="2">The sequence shown here is derived from an EMBL/GenBank/DDBJ whole genome shotgun (WGS) entry which is preliminary data.</text>
</comment>
<dbReference type="PANTHER" id="PTHR30092">
    <property type="entry name" value="INNER MEMBRANE PROTEIN CRED"/>
    <property type="match status" value="1"/>
</dbReference>